<dbReference type="EMBL" id="CP061035">
    <property type="protein sequence ID" value="QQV76973.1"/>
    <property type="molecule type" value="Genomic_DNA"/>
</dbReference>
<feature type="chain" id="PRO_5037676505" description="DUF3108 domain-containing protein" evidence="1">
    <location>
        <begin position="26"/>
        <end position="231"/>
    </location>
</feature>
<dbReference type="KEGG" id="sari:H5J25_16625"/>
<feature type="signal peptide" evidence="1">
    <location>
        <begin position="1"/>
        <end position="25"/>
    </location>
</feature>
<dbReference type="RefSeq" id="WP_202093001.1">
    <property type="nucleotide sequence ID" value="NZ_CP061035.1"/>
</dbReference>
<reference evidence="3" key="1">
    <citation type="submission" date="2020-09" db="EMBL/GenBank/DDBJ databases">
        <title>Sphingomonas sp., a new species isolated from pork steak.</title>
        <authorList>
            <person name="Heidler von Heilborn D."/>
        </authorList>
    </citation>
    <scope>NUCLEOTIDE SEQUENCE [LARGE SCALE GENOMIC DNA]</scope>
</reference>
<evidence type="ECO:0008006" key="4">
    <source>
        <dbReference type="Google" id="ProtNLM"/>
    </source>
</evidence>
<gene>
    <name evidence="2" type="ORF">H5J25_16625</name>
</gene>
<dbReference type="Proteomes" id="UP000595894">
    <property type="component" value="Chromosome"/>
</dbReference>
<sequence>MFRRLTRIIRITLPLLFVVAAPAAAQLPSNSLPEFIADERVLIGNYHYEEESDGFKMDVHLNADHTALYRIRTGEDQADFISLTGFWTLDNPYIHIHNKPGPVRLEPKGTPTRDRSVGLSVEATNADGSPAQGLGVTWENANGLYMMSDGRHVTRTQEIDKATLVKIVRSSDRTILRTVKFTPGGPNSFRFTYYPSDQEPFDIPAIALDPRGDTLEVEVGTAQAKLKRVSQ</sequence>
<evidence type="ECO:0000313" key="2">
    <source>
        <dbReference type="EMBL" id="QQV76973.1"/>
    </source>
</evidence>
<protein>
    <recommendedName>
        <fullName evidence="4">DUF3108 domain-containing protein</fullName>
    </recommendedName>
</protein>
<dbReference type="AlphaFoldDB" id="A0A974NUD9"/>
<name>A0A974NUD9_9SPHN</name>
<keyword evidence="1" id="KW-0732">Signal</keyword>
<evidence type="ECO:0000313" key="3">
    <source>
        <dbReference type="Proteomes" id="UP000595894"/>
    </source>
</evidence>
<keyword evidence="3" id="KW-1185">Reference proteome</keyword>
<accession>A0A974NUD9</accession>
<evidence type="ECO:0000256" key="1">
    <source>
        <dbReference type="SAM" id="SignalP"/>
    </source>
</evidence>
<proteinExistence type="predicted"/>
<organism evidence="2 3">
    <name type="scientific">Sphingomonas aliaeris</name>
    <dbReference type="NCBI Taxonomy" id="2759526"/>
    <lineage>
        <taxon>Bacteria</taxon>
        <taxon>Pseudomonadati</taxon>
        <taxon>Pseudomonadota</taxon>
        <taxon>Alphaproteobacteria</taxon>
        <taxon>Sphingomonadales</taxon>
        <taxon>Sphingomonadaceae</taxon>
        <taxon>Sphingomonas</taxon>
    </lineage>
</organism>